<name>A0A9J5ZEU3_SOLCO</name>
<dbReference type="Gene3D" id="1.10.10.10">
    <property type="entry name" value="Winged helix-like DNA-binding domain superfamily/Winged helix DNA-binding domain"/>
    <property type="match status" value="1"/>
</dbReference>
<organism evidence="11 12">
    <name type="scientific">Solanum commersonii</name>
    <name type="common">Commerson's wild potato</name>
    <name type="synonym">Commerson's nightshade</name>
    <dbReference type="NCBI Taxonomy" id="4109"/>
    <lineage>
        <taxon>Eukaryota</taxon>
        <taxon>Viridiplantae</taxon>
        <taxon>Streptophyta</taxon>
        <taxon>Embryophyta</taxon>
        <taxon>Tracheophyta</taxon>
        <taxon>Spermatophyta</taxon>
        <taxon>Magnoliopsida</taxon>
        <taxon>eudicotyledons</taxon>
        <taxon>Gunneridae</taxon>
        <taxon>Pentapetalae</taxon>
        <taxon>asterids</taxon>
        <taxon>lamiids</taxon>
        <taxon>Solanales</taxon>
        <taxon>Solanaceae</taxon>
        <taxon>Solanoideae</taxon>
        <taxon>Solaneae</taxon>
        <taxon>Solanum</taxon>
    </lineage>
</organism>
<keyword evidence="2" id="KW-0433">Leucine-rich repeat</keyword>
<dbReference type="Proteomes" id="UP000824120">
    <property type="component" value="Chromosome 4"/>
</dbReference>
<keyword evidence="5" id="KW-0611">Plant defense</keyword>
<dbReference type="GO" id="GO:0005524">
    <property type="term" value="F:ATP binding"/>
    <property type="evidence" value="ECO:0007669"/>
    <property type="project" value="UniProtKB-KW"/>
</dbReference>
<evidence type="ECO:0000313" key="11">
    <source>
        <dbReference type="EMBL" id="KAG5610052.1"/>
    </source>
</evidence>
<dbReference type="InterPro" id="IPR036388">
    <property type="entry name" value="WH-like_DNA-bd_sf"/>
</dbReference>
<dbReference type="Gene3D" id="1.20.5.4130">
    <property type="match status" value="1"/>
</dbReference>
<dbReference type="InterPro" id="IPR055414">
    <property type="entry name" value="LRR_R13L4/SHOC2-like"/>
</dbReference>
<dbReference type="FunFam" id="1.10.10.10:FF:000322">
    <property type="entry name" value="Probable disease resistance protein At1g63360"/>
    <property type="match status" value="1"/>
</dbReference>
<evidence type="ECO:0000256" key="4">
    <source>
        <dbReference type="ARBA" id="ARBA00022741"/>
    </source>
</evidence>
<evidence type="ECO:0000313" key="12">
    <source>
        <dbReference type="Proteomes" id="UP000824120"/>
    </source>
</evidence>
<proteinExistence type="inferred from homology"/>
<dbReference type="InterPro" id="IPR002182">
    <property type="entry name" value="NB-ARC"/>
</dbReference>
<evidence type="ECO:0000256" key="6">
    <source>
        <dbReference type="ARBA" id="ARBA00022840"/>
    </source>
</evidence>
<dbReference type="InterPro" id="IPR027417">
    <property type="entry name" value="P-loop_NTPase"/>
</dbReference>
<evidence type="ECO:0000256" key="5">
    <source>
        <dbReference type="ARBA" id="ARBA00022821"/>
    </source>
</evidence>
<protein>
    <recommendedName>
        <fullName evidence="13">Disease resistance protein RGA3</fullName>
    </recommendedName>
</protein>
<evidence type="ECO:0000256" key="1">
    <source>
        <dbReference type="ARBA" id="ARBA00008894"/>
    </source>
</evidence>
<gene>
    <name evidence="11" type="ORF">H5410_021333</name>
</gene>
<feature type="domain" description="Disease resistance N-terminal" evidence="8">
    <location>
        <begin position="86"/>
        <end position="171"/>
    </location>
</feature>
<dbReference type="Gene3D" id="3.80.10.10">
    <property type="entry name" value="Ribonuclease Inhibitor"/>
    <property type="match status" value="1"/>
</dbReference>
<dbReference type="SUPFAM" id="SSF52540">
    <property type="entry name" value="P-loop containing nucleoside triphosphate hydrolases"/>
    <property type="match status" value="1"/>
</dbReference>
<feature type="domain" description="NB-ARC" evidence="7">
    <location>
        <begin position="248"/>
        <end position="417"/>
    </location>
</feature>
<dbReference type="Pfam" id="PF23598">
    <property type="entry name" value="LRR_14"/>
    <property type="match status" value="1"/>
</dbReference>
<dbReference type="PANTHER" id="PTHR36766">
    <property type="entry name" value="PLANT BROAD-SPECTRUM MILDEW RESISTANCE PROTEIN RPW8"/>
    <property type="match status" value="1"/>
</dbReference>
<evidence type="ECO:0000259" key="10">
    <source>
        <dbReference type="Pfam" id="PF23598"/>
    </source>
</evidence>
<dbReference type="CDD" id="cd14798">
    <property type="entry name" value="RX-CC_like"/>
    <property type="match status" value="1"/>
</dbReference>
<dbReference type="GO" id="GO:0051607">
    <property type="term" value="P:defense response to virus"/>
    <property type="evidence" value="ECO:0007669"/>
    <property type="project" value="UniProtKB-ARBA"/>
</dbReference>
<dbReference type="Pfam" id="PF18052">
    <property type="entry name" value="Rx_N"/>
    <property type="match status" value="1"/>
</dbReference>
<dbReference type="GO" id="GO:0043531">
    <property type="term" value="F:ADP binding"/>
    <property type="evidence" value="ECO:0007669"/>
    <property type="project" value="InterPro"/>
</dbReference>
<dbReference type="PRINTS" id="PR00364">
    <property type="entry name" value="DISEASERSIST"/>
</dbReference>
<dbReference type="SUPFAM" id="SSF52058">
    <property type="entry name" value="L domain-like"/>
    <property type="match status" value="1"/>
</dbReference>
<evidence type="ECO:0008006" key="13">
    <source>
        <dbReference type="Google" id="ProtNLM"/>
    </source>
</evidence>
<dbReference type="Pfam" id="PF00931">
    <property type="entry name" value="NB-ARC"/>
    <property type="match status" value="1"/>
</dbReference>
<feature type="domain" description="Disease resistance R13L4/SHOC-2-like LRR" evidence="10">
    <location>
        <begin position="639"/>
        <end position="867"/>
    </location>
</feature>
<evidence type="ECO:0000259" key="7">
    <source>
        <dbReference type="Pfam" id="PF00931"/>
    </source>
</evidence>
<dbReference type="InterPro" id="IPR038005">
    <property type="entry name" value="RX-like_CC"/>
</dbReference>
<dbReference type="Gene3D" id="1.10.8.430">
    <property type="entry name" value="Helical domain of apoptotic protease-activating factors"/>
    <property type="match status" value="1"/>
</dbReference>
<keyword evidence="12" id="KW-1185">Reference proteome</keyword>
<dbReference type="Gene3D" id="3.40.50.300">
    <property type="entry name" value="P-loop containing nucleotide triphosphate hydrolases"/>
    <property type="match status" value="1"/>
</dbReference>
<evidence type="ECO:0000259" key="8">
    <source>
        <dbReference type="Pfam" id="PF18052"/>
    </source>
</evidence>
<dbReference type="InterPro" id="IPR042197">
    <property type="entry name" value="Apaf_helical"/>
</dbReference>
<evidence type="ECO:0000259" key="9">
    <source>
        <dbReference type="Pfam" id="PF23559"/>
    </source>
</evidence>
<dbReference type="Pfam" id="PF23559">
    <property type="entry name" value="WHD_DRP"/>
    <property type="match status" value="1"/>
</dbReference>
<evidence type="ECO:0000256" key="2">
    <source>
        <dbReference type="ARBA" id="ARBA00022614"/>
    </source>
</evidence>
<comment type="caution">
    <text evidence="11">The sequence shown here is derived from an EMBL/GenBank/DDBJ whole genome shotgun (WGS) entry which is preliminary data.</text>
</comment>
<keyword evidence="4" id="KW-0547">Nucleotide-binding</keyword>
<reference evidence="11 12" key="1">
    <citation type="submission" date="2020-09" db="EMBL/GenBank/DDBJ databases">
        <title>De no assembly of potato wild relative species, Solanum commersonii.</title>
        <authorList>
            <person name="Cho K."/>
        </authorList>
    </citation>
    <scope>NUCLEOTIDE SEQUENCE [LARGE SCALE GENOMIC DNA]</scope>
    <source>
        <strain evidence="11">LZ3.2</strain>
        <tissue evidence="11">Leaf</tissue>
    </source>
</reference>
<dbReference type="InterPro" id="IPR058922">
    <property type="entry name" value="WHD_DRP"/>
</dbReference>
<feature type="domain" description="Disease resistance protein winged helix" evidence="9">
    <location>
        <begin position="504"/>
        <end position="573"/>
    </location>
</feature>
<keyword evidence="3" id="KW-0677">Repeat</keyword>
<keyword evidence="6" id="KW-0067">ATP-binding</keyword>
<sequence>VEAETCFESLVVGQGQILDPFWKGDCFFGFAESWIMAVPWSTTLWMAKMVWMALSGWVVSCLTIADEVAASFRTVSMAESFLFNIIERVLAKVSSIAVYEITLAWNVKIGLRKLQSTLSTIKAVLLDANEQQAKNHEVRDWLEKLRDVVYDVDDLMDDLSTQLLLQMHFQKSFRKKVRKFFSSSNPIIYRFKIGRKVKEIRELLNEIADDRRNFHFTEHTYVIPAENTSREQTHSFVRASDIIGRDDDQENIVKQLIDSHDEENISVIPIVGLGGLGKTTLVKLVYNNNRVVQNFDLRMWVSISEDFNLSKVIEKILRSATGESFDHLDVDQLQGCLGEVLQQKRYLLVLDDVWNEDQHKWTDLRELLMNCSRGSKIVVTTRSKMVALITGTVPPYYLGGLADDDCLSLFLKCAFGGQDNLFPNLVEIGKEIVKKCGGVPLAVKALGRLLYMKTDENEWLQIRYNEIWEIEQNKSDILPILRLSYEQMPSHLRQCFAYCSMLSKGQEIPREDFINRWIAQGFIQSSNRNRKLEDIGNQYFDELLSRFCFLDVVQAFDGEILACKIHNLVHDLAQSVAGAECLNVKPNAFVVSERVRHLFFHAEDMSRKLFPRILLPLQKLRSFSYSFNIGPVNKFFVKTMLSNFKCLRMLVLNNLDLEELPTSIGRLKELRYLNLSNSGNIKFLPRSMSKLVNLHTLNLINCEQLKELPRDFRKLISLKTLYLTTHQISAGIKNQHVFTSLQFLLLFKCCFPKLQPELVQHFTALRVLRIYECPSLCSLPSSIRYLTSLEKLWIWNCEELDLIDGEGMSGLTSLQSLLLMGLPKLVTLPLELKDTAPTTLKYFRIADCPNLMELPEWLPNCSSLQRLYIEDCPVLASIPQGIYSHNANLHIIDCPLLGG</sequence>
<dbReference type="InterPro" id="IPR032675">
    <property type="entry name" value="LRR_dom_sf"/>
</dbReference>
<feature type="non-terminal residue" evidence="11">
    <location>
        <position position="1"/>
    </location>
</feature>
<evidence type="ECO:0000256" key="3">
    <source>
        <dbReference type="ARBA" id="ARBA00022737"/>
    </source>
</evidence>
<dbReference type="PANTHER" id="PTHR36766:SF61">
    <property type="entry name" value="NB-ARC DOMAIN DISEASE RESISTANCE PROTEIN"/>
    <property type="match status" value="1"/>
</dbReference>
<dbReference type="OrthoDB" id="2018467at2759"/>
<comment type="similarity">
    <text evidence="1">Belongs to the disease resistance NB-LRR family.</text>
</comment>
<dbReference type="InterPro" id="IPR041118">
    <property type="entry name" value="Rx_N"/>
</dbReference>
<dbReference type="AlphaFoldDB" id="A0A9J5ZEU3"/>
<dbReference type="EMBL" id="JACXVP010000004">
    <property type="protein sequence ID" value="KAG5610052.1"/>
    <property type="molecule type" value="Genomic_DNA"/>
</dbReference>
<accession>A0A9J5ZEU3</accession>
<dbReference type="FunFam" id="3.40.50.300:FF:001091">
    <property type="entry name" value="Probable disease resistance protein At1g61300"/>
    <property type="match status" value="1"/>
</dbReference>